<sequence>MILEFRRQLHSVSIKGPDLPGAPFTATLDYQFNDMPVILENTTGTARVTICNRPGSMMPVVTDAKNSNRTYPLLCRNWEFQYLELRRPDEIIETFWYPDGVFCFFRNGELVARLSPIKPTTLIKSLIGNSRETLEFECLDGTNIALLLAIFLWTLAPNGDR</sequence>
<gene>
    <name evidence="1" type="ORF">WJU22_07195</name>
</gene>
<evidence type="ECO:0000313" key="2">
    <source>
        <dbReference type="Proteomes" id="UP001449657"/>
    </source>
</evidence>
<accession>A0ABZ2Z6U8</accession>
<dbReference type="RefSeq" id="WP_341842568.1">
    <property type="nucleotide sequence ID" value="NZ_CP149792.1"/>
</dbReference>
<protein>
    <submittedName>
        <fullName evidence="1">Uncharacterized protein</fullName>
    </submittedName>
</protein>
<dbReference type="EMBL" id="CP150096">
    <property type="protein sequence ID" value="WZN47961.1"/>
    <property type="molecule type" value="Genomic_DNA"/>
</dbReference>
<evidence type="ECO:0000313" key="1">
    <source>
        <dbReference type="EMBL" id="WZN47961.1"/>
    </source>
</evidence>
<organism evidence="1 2">
    <name type="scientific">Chitinophaga caseinilytica</name>
    <dbReference type="NCBI Taxonomy" id="2267521"/>
    <lineage>
        <taxon>Bacteria</taxon>
        <taxon>Pseudomonadati</taxon>
        <taxon>Bacteroidota</taxon>
        <taxon>Chitinophagia</taxon>
        <taxon>Chitinophagales</taxon>
        <taxon>Chitinophagaceae</taxon>
        <taxon>Chitinophaga</taxon>
    </lineage>
</organism>
<name>A0ABZ2Z6U8_9BACT</name>
<proteinExistence type="predicted"/>
<keyword evidence="2" id="KW-1185">Reference proteome</keyword>
<reference evidence="1 2" key="1">
    <citation type="submission" date="2024-03" db="EMBL/GenBank/DDBJ databases">
        <title>Chitinophaga caseinilytica sp. nov., a casein hydrolysing bacterium isolated from forest soil.</title>
        <authorList>
            <person name="Lee D.S."/>
            <person name="Han D.M."/>
            <person name="Baek J.H."/>
            <person name="Choi D.G."/>
            <person name="Jeon J.H."/>
            <person name="Jeon C.O."/>
        </authorList>
    </citation>
    <scope>NUCLEOTIDE SEQUENCE [LARGE SCALE GENOMIC DNA]</scope>
    <source>
        <strain evidence="1 2">KACC 19118</strain>
    </source>
</reference>
<dbReference type="Proteomes" id="UP001449657">
    <property type="component" value="Chromosome"/>
</dbReference>